<keyword evidence="6 7" id="KW-0472">Membrane</keyword>
<organism evidence="9 10">
    <name type="scientific">Herbiconiux daphne</name>
    <dbReference type="NCBI Taxonomy" id="2970914"/>
    <lineage>
        <taxon>Bacteria</taxon>
        <taxon>Bacillati</taxon>
        <taxon>Actinomycetota</taxon>
        <taxon>Actinomycetes</taxon>
        <taxon>Micrococcales</taxon>
        <taxon>Microbacteriaceae</taxon>
        <taxon>Herbiconiux</taxon>
    </lineage>
</organism>
<comment type="similarity">
    <text evidence="7">Belongs to the binding-protein-dependent transport system permease family.</text>
</comment>
<dbReference type="PANTHER" id="PTHR43163:SF6">
    <property type="entry name" value="DIPEPTIDE TRANSPORT SYSTEM PERMEASE PROTEIN DPPB-RELATED"/>
    <property type="match status" value="1"/>
</dbReference>
<evidence type="ECO:0000256" key="3">
    <source>
        <dbReference type="ARBA" id="ARBA00022475"/>
    </source>
</evidence>
<dbReference type="RefSeq" id="WP_259540499.1">
    <property type="nucleotide sequence ID" value="NZ_JANLCJ010000007.1"/>
</dbReference>
<dbReference type="InterPro" id="IPR045621">
    <property type="entry name" value="BPD_transp_1_N"/>
</dbReference>
<evidence type="ECO:0000256" key="7">
    <source>
        <dbReference type="RuleBase" id="RU363032"/>
    </source>
</evidence>
<keyword evidence="5 7" id="KW-1133">Transmembrane helix</keyword>
<proteinExistence type="inferred from homology"/>
<keyword evidence="4 7" id="KW-0812">Transmembrane</keyword>
<dbReference type="Pfam" id="PF00528">
    <property type="entry name" value="BPD_transp_1"/>
    <property type="match status" value="1"/>
</dbReference>
<evidence type="ECO:0000259" key="8">
    <source>
        <dbReference type="PROSITE" id="PS50928"/>
    </source>
</evidence>
<dbReference type="Proteomes" id="UP001165586">
    <property type="component" value="Unassembled WGS sequence"/>
</dbReference>
<dbReference type="SUPFAM" id="SSF161098">
    <property type="entry name" value="MetI-like"/>
    <property type="match status" value="1"/>
</dbReference>
<reference evidence="9" key="1">
    <citation type="submission" date="2022-08" db="EMBL/GenBank/DDBJ databases">
        <authorList>
            <person name="Deng Y."/>
            <person name="Han X.-F."/>
            <person name="Zhang Y.-Q."/>
        </authorList>
    </citation>
    <scope>NUCLEOTIDE SEQUENCE</scope>
    <source>
        <strain evidence="9">CPCC 203386</strain>
    </source>
</reference>
<dbReference type="Gene3D" id="1.10.3720.10">
    <property type="entry name" value="MetI-like"/>
    <property type="match status" value="1"/>
</dbReference>
<feature type="transmembrane region" description="Helical" evidence="7">
    <location>
        <begin position="110"/>
        <end position="131"/>
    </location>
</feature>
<feature type="transmembrane region" description="Helical" evidence="7">
    <location>
        <begin position="264"/>
        <end position="290"/>
    </location>
</feature>
<feature type="transmembrane region" description="Helical" evidence="7">
    <location>
        <begin position="143"/>
        <end position="164"/>
    </location>
</feature>
<protein>
    <submittedName>
        <fullName evidence="9">ABC transporter permease</fullName>
    </submittedName>
</protein>
<keyword evidence="2 7" id="KW-0813">Transport</keyword>
<comment type="subcellular location">
    <subcellularLocation>
        <location evidence="1 7">Cell membrane</location>
        <topology evidence="1 7">Multi-pass membrane protein</topology>
    </subcellularLocation>
</comment>
<accession>A0ABT2H6I1</accession>
<comment type="caution">
    <text evidence="9">The sequence shown here is derived from an EMBL/GenBank/DDBJ whole genome shotgun (WGS) entry which is preliminary data.</text>
</comment>
<dbReference type="EMBL" id="JANLCJ010000007">
    <property type="protein sequence ID" value="MCS5735555.1"/>
    <property type="molecule type" value="Genomic_DNA"/>
</dbReference>
<dbReference type="Pfam" id="PF19300">
    <property type="entry name" value="BPD_transp_1_N"/>
    <property type="match status" value="1"/>
</dbReference>
<dbReference type="InterPro" id="IPR035906">
    <property type="entry name" value="MetI-like_sf"/>
</dbReference>
<evidence type="ECO:0000256" key="2">
    <source>
        <dbReference type="ARBA" id="ARBA00022448"/>
    </source>
</evidence>
<evidence type="ECO:0000313" key="9">
    <source>
        <dbReference type="EMBL" id="MCS5735555.1"/>
    </source>
</evidence>
<evidence type="ECO:0000256" key="1">
    <source>
        <dbReference type="ARBA" id="ARBA00004651"/>
    </source>
</evidence>
<dbReference type="InterPro" id="IPR000515">
    <property type="entry name" value="MetI-like"/>
</dbReference>
<dbReference type="CDD" id="cd06261">
    <property type="entry name" value="TM_PBP2"/>
    <property type="match status" value="1"/>
</dbReference>
<gene>
    <name evidence="9" type="ORF">N1032_17565</name>
</gene>
<evidence type="ECO:0000313" key="10">
    <source>
        <dbReference type="Proteomes" id="UP001165586"/>
    </source>
</evidence>
<name>A0ABT2H6I1_9MICO</name>
<feature type="domain" description="ABC transmembrane type-1" evidence="8">
    <location>
        <begin position="104"/>
        <end position="329"/>
    </location>
</feature>
<keyword evidence="3" id="KW-1003">Cell membrane</keyword>
<feature type="transmembrane region" description="Helical" evidence="7">
    <location>
        <begin position="310"/>
        <end position="332"/>
    </location>
</feature>
<evidence type="ECO:0000256" key="4">
    <source>
        <dbReference type="ARBA" id="ARBA00022692"/>
    </source>
</evidence>
<evidence type="ECO:0000256" key="6">
    <source>
        <dbReference type="ARBA" id="ARBA00023136"/>
    </source>
</evidence>
<feature type="transmembrane region" description="Helical" evidence="7">
    <location>
        <begin position="206"/>
        <end position="226"/>
    </location>
</feature>
<dbReference type="PROSITE" id="PS50928">
    <property type="entry name" value="ABC_TM1"/>
    <property type="match status" value="1"/>
</dbReference>
<dbReference type="PANTHER" id="PTHR43163">
    <property type="entry name" value="DIPEPTIDE TRANSPORT SYSTEM PERMEASE PROTEIN DPPB-RELATED"/>
    <property type="match status" value="1"/>
</dbReference>
<sequence length="346" mass="35607">MSISSSTRTVGAFALRRGAGTLLALLLLTSSVFLLLKLAPGDEAVAAAGEGATAEQIDEARRRLGLDQPVPVQFATFLGRVLRGDWGVSTSTHASVGAQLAAVVPATLGLVALAALMIVVVSVPLATIAAFRARTPFDTITSSTVVFAAALPAFWLALMLQYSLGSKLGIVPISGQLDRRFSVSAVTGFTPLDAALAGDSAAAGDALLHLVLPAAILAVSFGAQFFRAQRAETLLVLEQDHVTFARTKGVSVLRLARHHVLPNAAGPAITTLGVIFGNMIGGAILVEAVFGLPGVGSFLSNAVAQKDIPSVLGAVLIVGILVVGVNFVADIAQLVRDPRLRRGQLA</sequence>
<keyword evidence="10" id="KW-1185">Reference proteome</keyword>
<evidence type="ECO:0000256" key="5">
    <source>
        <dbReference type="ARBA" id="ARBA00022989"/>
    </source>
</evidence>